<evidence type="ECO:0000313" key="3">
    <source>
        <dbReference type="Proteomes" id="UP000824232"/>
    </source>
</evidence>
<reference evidence="2" key="2">
    <citation type="journal article" date="2021" name="PeerJ">
        <title>Extensive microbial diversity within the chicken gut microbiome revealed by metagenomics and culture.</title>
        <authorList>
            <person name="Gilroy R."/>
            <person name="Ravi A."/>
            <person name="Getino M."/>
            <person name="Pursley I."/>
            <person name="Horton D.L."/>
            <person name="Alikhan N.F."/>
            <person name="Baker D."/>
            <person name="Gharbi K."/>
            <person name="Hall N."/>
            <person name="Watson M."/>
            <person name="Adriaenssens E.M."/>
            <person name="Foster-Nyarko E."/>
            <person name="Jarju S."/>
            <person name="Secka A."/>
            <person name="Antonio M."/>
            <person name="Oren A."/>
            <person name="Chaudhuri R.R."/>
            <person name="La Ragione R."/>
            <person name="Hildebrand F."/>
            <person name="Pallen M.J."/>
        </authorList>
    </citation>
    <scope>NUCLEOTIDE SEQUENCE</scope>
    <source>
        <strain evidence="2">CHK184-20233</strain>
    </source>
</reference>
<sequence length="116" mass="14553">MKEYMKEYIKDIDDKIKANHKFSKEEIDDFLFKMELFQKERVIHLVITLTYVFFTILFLFLTEYIFMMFIVFFILLIFDLCYVYHYFFLENSVQYMYKQYDKMKNSSIIRKNRKEG</sequence>
<dbReference type="AlphaFoldDB" id="A0A9D1DUV8"/>
<feature type="transmembrane region" description="Helical" evidence="1">
    <location>
        <begin position="67"/>
        <end position="89"/>
    </location>
</feature>
<organism evidence="2 3">
    <name type="scientific">Candidatus Onthousia excrementipullorum</name>
    <dbReference type="NCBI Taxonomy" id="2840884"/>
    <lineage>
        <taxon>Bacteria</taxon>
        <taxon>Bacillati</taxon>
        <taxon>Bacillota</taxon>
        <taxon>Bacilli</taxon>
        <taxon>Candidatus Onthousia</taxon>
    </lineage>
</organism>
<comment type="caution">
    <text evidence="2">The sequence shown here is derived from an EMBL/GenBank/DDBJ whole genome shotgun (WGS) entry which is preliminary data.</text>
</comment>
<keyword evidence="1" id="KW-0472">Membrane</keyword>
<proteinExistence type="predicted"/>
<accession>A0A9D1DUV8</accession>
<keyword evidence="1" id="KW-0812">Transmembrane</keyword>
<gene>
    <name evidence="2" type="ORF">IAB38_04240</name>
</gene>
<evidence type="ECO:0000256" key="1">
    <source>
        <dbReference type="SAM" id="Phobius"/>
    </source>
</evidence>
<name>A0A9D1DUV8_9FIRM</name>
<dbReference type="EMBL" id="DVHC01000043">
    <property type="protein sequence ID" value="HIR59239.1"/>
    <property type="molecule type" value="Genomic_DNA"/>
</dbReference>
<reference evidence="2" key="1">
    <citation type="submission" date="2020-10" db="EMBL/GenBank/DDBJ databases">
        <authorList>
            <person name="Gilroy R."/>
        </authorList>
    </citation>
    <scope>NUCLEOTIDE SEQUENCE</scope>
    <source>
        <strain evidence="2">CHK184-20233</strain>
    </source>
</reference>
<feature type="transmembrane region" description="Helical" evidence="1">
    <location>
        <begin position="42"/>
        <end position="61"/>
    </location>
</feature>
<evidence type="ECO:0000313" key="2">
    <source>
        <dbReference type="EMBL" id="HIR59239.1"/>
    </source>
</evidence>
<protein>
    <submittedName>
        <fullName evidence="2">Uncharacterized protein</fullName>
    </submittedName>
</protein>
<dbReference type="Proteomes" id="UP000824232">
    <property type="component" value="Unassembled WGS sequence"/>
</dbReference>
<keyword evidence="1" id="KW-1133">Transmembrane helix</keyword>